<evidence type="ECO:0000313" key="2">
    <source>
        <dbReference type="Proteomes" id="UP000805193"/>
    </source>
</evidence>
<reference evidence="1 2" key="1">
    <citation type="journal article" date="2020" name="Cell">
        <title>Large-Scale Comparative Analyses of Tick Genomes Elucidate Their Genetic Diversity and Vector Capacities.</title>
        <authorList>
            <consortium name="Tick Genome and Microbiome Consortium (TIGMIC)"/>
            <person name="Jia N."/>
            <person name="Wang J."/>
            <person name="Shi W."/>
            <person name="Du L."/>
            <person name="Sun Y."/>
            <person name="Zhan W."/>
            <person name="Jiang J.F."/>
            <person name="Wang Q."/>
            <person name="Zhang B."/>
            <person name="Ji P."/>
            <person name="Bell-Sakyi L."/>
            <person name="Cui X.M."/>
            <person name="Yuan T.T."/>
            <person name="Jiang B.G."/>
            <person name="Yang W.F."/>
            <person name="Lam T.T."/>
            <person name="Chang Q.C."/>
            <person name="Ding S.J."/>
            <person name="Wang X.J."/>
            <person name="Zhu J.G."/>
            <person name="Ruan X.D."/>
            <person name="Zhao L."/>
            <person name="Wei J.T."/>
            <person name="Ye R.Z."/>
            <person name="Que T.C."/>
            <person name="Du C.H."/>
            <person name="Zhou Y.H."/>
            <person name="Cheng J.X."/>
            <person name="Dai P.F."/>
            <person name="Guo W.B."/>
            <person name="Han X.H."/>
            <person name="Huang E.J."/>
            <person name="Li L.F."/>
            <person name="Wei W."/>
            <person name="Gao Y.C."/>
            <person name="Liu J.Z."/>
            <person name="Shao H.Z."/>
            <person name="Wang X."/>
            <person name="Wang C.C."/>
            <person name="Yang T.C."/>
            <person name="Huo Q.B."/>
            <person name="Li W."/>
            <person name="Chen H.Y."/>
            <person name="Chen S.E."/>
            <person name="Zhou L.G."/>
            <person name="Ni X.B."/>
            <person name="Tian J.H."/>
            <person name="Sheng Y."/>
            <person name="Liu T."/>
            <person name="Pan Y.S."/>
            <person name="Xia L.Y."/>
            <person name="Li J."/>
            <person name="Zhao F."/>
            <person name="Cao W.C."/>
        </authorList>
    </citation>
    <scope>NUCLEOTIDE SEQUENCE [LARGE SCALE GENOMIC DNA]</scope>
    <source>
        <strain evidence="1">Iper-2018</strain>
    </source>
</reference>
<proteinExistence type="predicted"/>
<dbReference type="EMBL" id="JABSTQ010009715">
    <property type="protein sequence ID" value="KAG0426481.1"/>
    <property type="molecule type" value="Genomic_DNA"/>
</dbReference>
<accession>A0AC60Q0J6</accession>
<gene>
    <name evidence="1" type="ORF">HPB47_026412</name>
</gene>
<protein>
    <submittedName>
        <fullName evidence="1">Uncharacterized protein</fullName>
    </submittedName>
</protein>
<evidence type="ECO:0000313" key="1">
    <source>
        <dbReference type="EMBL" id="KAG0426481.1"/>
    </source>
</evidence>
<dbReference type="Proteomes" id="UP000805193">
    <property type="component" value="Unassembled WGS sequence"/>
</dbReference>
<keyword evidence="2" id="KW-1185">Reference proteome</keyword>
<name>A0AC60Q0J6_IXOPE</name>
<comment type="caution">
    <text evidence="1">The sequence shown here is derived from an EMBL/GenBank/DDBJ whole genome shotgun (WGS) entry which is preliminary data.</text>
</comment>
<sequence>MHSVFLQAVRPAILSRGQQGSFCGRRPAGFGELRVYTAAAAHGSSAALCGVGAGRPAKGADRSPASWFDPGLYMGTGPGFPWVEAAAASRDGLRDKLLRHDPKNGVEDVCRLPNGVRVNGSVRSRGTLGGKRKKRASATAVCR</sequence>
<organism evidence="1 2">
    <name type="scientific">Ixodes persulcatus</name>
    <name type="common">Taiga tick</name>
    <dbReference type="NCBI Taxonomy" id="34615"/>
    <lineage>
        <taxon>Eukaryota</taxon>
        <taxon>Metazoa</taxon>
        <taxon>Ecdysozoa</taxon>
        <taxon>Arthropoda</taxon>
        <taxon>Chelicerata</taxon>
        <taxon>Arachnida</taxon>
        <taxon>Acari</taxon>
        <taxon>Parasitiformes</taxon>
        <taxon>Ixodida</taxon>
        <taxon>Ixodoidea</taxon>
        <taxon>Ixodidae</taxon>
        <taxon>Ixodinae</taxon>
        <taxon>Ixodes</taxon>
    </lineage>
</organism>